<organism evidence="2 3">
    <name type="scientific">Aquitalea palustris</name>
    <dbReference type="NCBI Taxonomy" id="2480983"/>
    <lineage>
        <taxon>Bacteria</taxon>
        <taxon>Pseudomonadati</taxon>
        <taxon>Pseudomonadota</taxon>
        <taxon>Betaproteobacteria</taxon>
        <taxon>Neisseriales</taxon>
        <taxon>Chromobacteriaceae</taxon>
        <taxon>Aquitalea</taxon>
    </lineage>
</organism>
<keyword evidence="1" id="KW-0732">Signal</keyword>
<reference evidence="2 3" key="1">
    <citation type="submission" date="2018-10" db="EMBL/GenBank/DDBJ databases">
        <title>Draft genome sequence of Aquitalea MWU14-2217 isolated from a wild cranberry bog in Provincetown, Massachusetts.</title>
        <authorList>
            <person name="Ebadzadsahrai G."/>
            <person name="Soby S."/>
        </authorList>
    </citation>
    <scope>NUCLEOTIDE SEQUENCE [LARGE SCALE GENOMIC DNA]</scope>
    <source>
        <strain evidence="2 3">MWU14-2217</strain>
    </source>
</reference>
<dbReference type="Proteomes" id="UP000274139">
    <property type="component" value="Unassembled WGS sequence"/>
</dbReference>
<accession>A0A454JMN9</accession>
<feature type="chain" id="PRO_5019012559" description="CHAP domain-containing protein" evidence="1">
    <location>
        <begin position="21"/>
        <end position="236"/>
    </location>
</feature>
<sequence>MRFLLLLLTLPVLYTPLAVADDIPPHLQLARQLLEDVSPARNSYQHNGRVRWKGDFGLFGSVTEPEVKTDCSGLIDALFERVNSQALAAVHHGHWKGYPKAENYFEAIASGEGFLRREVIAQVRPGDIFAAKYQNEKDTGHVMIINAMPQPLNPSKKPQIDGTLQWAVEVIDSSSAHWKGDTRYREDGSQQTGIGRGTIRLYTLPDGSLAGWAWSLGPASRYRDHDQLAIGQPLYQ</sequence>
<evidence type="ECO:0008006" key="4">
    <source>
        <dbReference type="Google" id="ProtNLM"/>
    </source>
</evidence>
<gene>
    <name evidence="2" type="ORF">EAY64_02675</name>
</gene>
<feature type="signal peptide" evidence="1">
    <location>
        <begin position="1"/>
        <end position="20"/>
    </location>
</feature>
<evidence type="ECO:0000256" key="1">
    <source>
        <dbReference type="SAM" id="SignalP"/>
    </source>
</evidence>
<dbReference type="OrthoDB" id="8594868at2"/>
<proteinExistence type="predicted"/>
<dbReference type="RefSeq" id="WP_103523241.1">
    <property type="nucleotide sequence ID" value="NZ_JAIZDC010000001.1"/>
</dbReference>
<evidence type="ECO:0000313" key="2">
    <source>
        <dbReference type="EMBL" id="RMD01385.1"/>
    </source>
</evidence>
<comment type="caution">
    <text evidence="2">The sequence shown here is derived from an EMBL/GenBank/DDBJ whole genome shotgun (WGS) entry which is preliminary data.</text>
</comment>
<dbReference type="AlphaFoldDB" id="A0A454JMN9"/>
<name>A0A454JMN9_9NEIS</name>
<protein>
    <recommendedName>
        <fullName evidence="4">CHAP domain-containing protein</fullName>
    </recommendedName>
</protein>
<dbReference type="EMBL" id="RFAR01000007">
    <property type="protein sequence ID" value="RMD01385.1"/>
    <property type="molecule type" value="Genomic_DNA"/>
</dbReference>
<evidence type="ECO:0000313" key="3">
    <source>
        <dbReference type="Proteomes" id="UP000274139"/>
    </source>
</evidence>
<keyword evidence="3" id="KW-1185">Reference proteome</keyword>